<comment type="catalytic activity">
    <reaction evidence="1">
        <text>3',5'-cyclic CMP + H2O = CMP + H(+)</text>
        <dbReference type="Rhea" id="RHEA:72675"/>
        <dbReference type="ChEBI" id="CHEBI:15377"/>
        <dbReference type="ChEBI" id="CHEBI:15378"/>
        <dbReference type="ChEBI" id="CHEBI:58003"/>
        <dbReference type="ChEBI" id="CHEBI:60377"/>
    </reaction>
    <physiologicalReaction direction="left-to-right" evidence="1">
        <dbReference type="Rhea" id="RHEA:72676"/>
    </physiologicalReaction>
</comment>
<protein>
    <submittedName>
        <fullName evidence="5">MBL fold metallo-hydrolase</fullName>
    </submittedName>
</protein>
<keyword evidence="6" id="KW-1185">Reference proteome</keyword>
<dbReference type="Pfam" id="PF00753">
    <property type="entry name" value="Lactamase_B"/>
    <property type="match status" value="1"/>
</dbReference>
<dbReference type="Proteomes" id="UP001153404">
    <property type="component" value="Unassembled WGS sequence"/>
</dbReference>
<evidence type="ECO:0000256" key="2">
    <source>
        <dbReference type="ARBA" id="ARBA00034301"/>
    </source>
</evidence>
<comment type="function">
    <text evidence="2">Counteracts the endogenous Pycsar antiviral defense system. Phosphodiesterase that enables metal-dependent hydrolysis of host cyclic nucleotide Pycsar defense signals such as cCMP and cUMP.</text>
</comment>
<organism evidence="5 6">
    <name type="scientific">Cohnella rhizosphaerae</name>
    <dbReference type="NCBI Taxonomy" id="1457232"/>
    <lineage>
        <taxon>Bacteria</taxon>
        <taxon>Bacillati</taxon>
        <taxon>Bacillota</taxon>
        <taxon>Bacilli</taxon>
        <taxon>Bacillales</taxon>
        <taxon>Paenibacillaceae</taxon>
        <taxon>Cohnella</taxon>
    </lineage>
</organism>
<name>A0A9X4QX78_9BACL</name>
<evidence type="ECO:0000259" key="4">
    <source>
        <dbReference type="SMART" id="SM00849"/>
    </source>
</evidence>
<dbReference type="PANTHER" id="PTHR42951">
    <property type="entry name" value="METALLO-BETA-LACTAMASE DOMAIN-CONTAINING"/>
    <property type="match status" value="1"/>
</dbReference>
<dbReference type="SMART" id="SM00849">
    <property type="entry name" value="Lactamase_B"/>
    <property type="match status" value="1"/>
</dbReference>
<evidence type="ECO:0000313" key="5">
    <source>
        <dbReference type="EMBL" id="MDG0814555.1"/>
    </source>
</evidence>
<comment type="catalytic activity">
    <reaction evidence="3">
        <text>3',5'-cyclic UMP + H2O = UMP + H(+)</text>
        <dbReference type="Rhea" id="RHEA:70575"/>
        <dbReference type="ChEBI" id="CHEBI:15377"/>
        <dbReference type="ChEBI" id="CHEBI:15378"/>
        <dbReference type="ChEBI" id="CHEBI:57865"/>
        <dbReference type="ChEBI" id="CHEBI:184387"/>
    </reaction>
    <physiologicalReaction direction="left-to-right" evidence="3">
        <dbReference type="Rhea" id="RHEA:70576"/>
    </physiologicalReaction>
</comment>
<gene>
    <name evidence="5" type="ORF">OMP40_38685</name>
</gene>
<dbReference type="InterPro" id="IPR050855">
    <property type="entry name" value="NDM-1-like"/>
</dbReference>
<dbReference type="InterPro" id="IPR001279">
    <property type="entry name" value="Metallo-B-lactamas"/>
</dbReference>
<feature type="domain" description="Metallo-beta-lactamase" evidence="4">
    <location>
        <begin position="24"/>
        <end position="217"/>
    </location>
</feature>
<proteinExistence type="predicted"/>
<dbReference type="Gene3D" id="3.60.15.10">
    <property type="entry name" value="Ribonuclease Z/Hydroxyacylglutathione hydrolase-like"/>
    <property type="match status" value="1"/>
</dbReference>
<evidence type="ECO:0000256" key="3">
    <source>
        <dbReference type="ARBA" id="ARBA00048505"/>
    </source>
</evidence>
<dbReference type="PANTHER" id="PTHR42951:SF4">
    <property type="entry name" value="ACYL-COENZYME A THIOESTERASE MBLAC2"/>
    <property type="match status" value="1"/>
</dbReference>
<dbReference type="EMBL" id="JAPDIA010000009">
    <property type="protein sequence ID" value="MDG0814555.1"/>
    <property type="molecule type" value="Genomic_DNA"/>
</dbReference>
<dbReference type="AlphaFoldDB" id="A0A9X4QX78"/>
<reference evidence="5" key="1">
    <citation type="submission" date="2022-10" db="EMBL/GenBank/DDBJ databases">
        <title>Comparative genomic analysis of Cohnella hashimotonis sp. nov., isolated from the International Space Station.</title>
        <authorList>
            <person name="Simpson A."/>
            <person name="Venkateswaran K."/>
        </authorList>
    </citation>
    <scope>NUCLEOTIDE SEQUENCE</scope>
    <source>
        <strain evidence="5">DSM 28161</strain>
    </source>
</reference>
<evidence type="ECO:0000256" key="1">
    <source>
        <dbReference type="ARBA" id="ARBA00034221"/>
    </source>
</evidence>
<evidence type="ECO:0000313" key="6">
    <source>
        <dbReference type="Proteomes" id="UP001153404"/>
    </source>
</evidence>
<dbReference type="SUPFAM" id="SSF56281">
    <property type="entry name" value="Metallo-hydrolase/oxidoreductase"/>
    <property type="match status" value="1"/>
</dbReference>
<dbReference type="CDD" id="cd06262">
    <property type="entry name" value="metallo-hydrolase-like_MBL-fold"/>
    <property type="match status" value="1"/>
</dbReference>
<comment type="caution">
    <text evidence="5">The sequence shown here is derived from an EMBL/GenBank/DDBJ whole genome shotgun (WGS) entry which is preliminary data.</text>
</comment>
<sequence>MRISERIHLVGSGKFGMELSDPTDCNVYLADGGAECALIDAGGGVDPERIAARIERAGIGMDRVRTCVLTHAHADHAAGARYWRDRYGMRIVAAAEAAPWLARGDMDKTSLNHAKRGGVYPPDFAFPSCPVDLAVGEGDTVAVGDLSLEVIDAPGHSRGHIALALTEEGARCLFAGDTVFAGGKIVAQYVWDCSIEKYAATVAKLNRMRFDRLYPGHGPFLLSRAYQHIEKAHLCFERLELPPNL</sequence>
<accession>A0A9X4QX78</accession>
<dbReference type="RefSeq" id="WP_277539525.1">
    <property type="nucleotide sequence ID" value="NZ_JAPDIA010000009.1"/>
</dbReference>
<dbReference type="InterPro" id="IPR036866">
    <property type="entry name" value="RibonucZ/Hydroxyglut_hydro"/>
</dbReference>